<reference evidence="3" key="1">
    <citation type="journal article" date="2012" name="PLoS ONE">
        <title>Gene sets for utilization of primary and secondary nutrition supplies in the distal gut of endangered iberian lynx.</title>
        <authorList>
            <person name="Alcaide M."/>
            <person name="Messina E."/>
            <person name="Richter M."/>
            <person name="Bargiela R."/>
            <person name="Peplies J."/>
            <person name="Huws S.A."/>
            <person name="Newbold C.J."/>
            <person name="Golyshin P.N."/>
            <person name="Simon M.A."/>
            <person name="Lopez G."/>
            <person name="Yakimov M.M."/>
            <person name="Ferrer M."/>
        </authorList>
    </citation>
    <scope>NUCLEOTIDE SEQUENCE</scope>
</reference>
<evidence type="ECO:0000313" key="3">
    <source>
        <dbReference type="EMBL" id="EJX02001.1"/>
    </source>
</evidence>
<proteinExistence type="predicted"/>
<comment type="caution">
    <text evidence="3">The sequence shown here is derived from an EMBL/GenBank/DDBJ whole genome shotgun (WGS) entry which is preliminary data.</text>
</comment>
<dbReference type="AlphaFoldDB" id="J9CPD9"/>
<name>J9CPD9_9ZZZZ</name>
<keyword evidence="2" id="KW-0472">Membrane</keyword>
<evidence type="ECO:0000256" key="2">
    <source>
        <dbReference type="SAM" id="Phobius"/>
    </source>
</evidence>
<organism evidence="3">
    <name type="scientific">gut metagenome</name>
    <dbReference type="NCBI Taxonomy" id="749906"/>
    <lineage>
        <taxon>unclassified sequences</taxon>
        <taxon>metagenomes</taxon>
        <taxon>organismal metagenomes</taxon>
    </lineage>
</organism>
<protein>
    <submittedName>
        <fullName evidence="3">Uncharacterized protein</fullName>
    </submittedName>
</protein>
<accession>J9CPD9</accession>
<feature type="transmembrane region" description="Helical" evidence="2">
    <location>
        <begin position="6"/>
        <end position="26"/>
    </location>
</feature>
<gene>
    <name evidence="3" type="ORF">EVA_09899</name>
</gene>
<keyword evidence="2" id="KW-0812">Transmembrane</keyword>
<dbReference type="EMBL" id="AMCI01002731">
    <property type="protein sequence ID" value="EJX02001.1"/>
    <property type="molecule type" value="Genomic_DNA"/>
</dbReference>
<keyword evidence="2" id="KW-1133">Transmembrane helix</keyword>
<sequence length="136" mass="15416">MNTETIMQLLELLFGPGCIAAFWVWIKTRENRKAAASKERDDTYKQMYDNLSDTLLDLQNENIKLYKAVRLLNRTIQKATTCVHYSVCPLRDELQDNAAGHEGTDSRPIRQPARNKKARSLAGTRSREPGQPAAPV</sequence>
<evidence type="ECO:0000256" key="1">
    <source>
        <dbReference type="SAM" id="MobiDB-lite"/>
    </source>
</evidence>
<feature type="region of interest" description="Disordered" evidence="1">
    <location>
        <begin position="97"/>
        <end position="136"/>
    </location>
</feature>